<dbReference type="EMBL" id="KV460225">
    <property type="protein sequence ID" value="OBT96979.1"/>
    <property type="molecule type" value="Genomic_DNA"/>
</dbReference>
<gene>
    <name evidence="2" type="ORF">VE01_05521</name>
</gene>
<protein>
    <recommendedName>
        <fullName evidence="4">MARVEL domain-containing protein</fullName>
    </recommendedName>
</protein>
<proteinExistence type="predicted"/>
<evidence type="ECO:0000256" key="1">
    <source>
        <dbReference type="SAM" id="Phobius"/>
    </source>
</evidence>
<feature type="transmembrane region" description="Helical" evidence="1">
    <location>
        <begin position="93"/>
        <end position="116"/>
    </location>
</feature>
<dbReference type="Proteomes" id="UP000091956">
    <property type="component" value="Unassembled WGS sequence"/>
</dbReference>
<name>A0A1B8GMB6_9PEZI</name>
<sequence length="189" mass="20592">MSNMASVSRPPSIHAPWRKSFIIPLFTIQLGFAAFVGIWHLMHYGFSIYEGTDSGSNSYTEALYATIGSFGVVSTFIVIGHIVLFAHFRLTAWIFLLGNGAVTVLSLISMVIGITNEKRRYEFGYSDYLIVAFPAVLVFISLWGLVYAVIVWRKVNSGRAVDMVKPGGGFGGATKGGDVKDDANAIPMV</sequence>
<evidence type="ECO:0000313" key="3">
    <source>
        <dbReference type="Proteomes" id="UP000091956"/>
    </source>
</evidence>
<organism evidence="2 3">
    <name type="scientific">Pseudogymnoascus verrucosus</name>
    <dbReference type="NCBI Taxonomy" id="342668"/>
    <lineage>
        <taxon>Eukaryota</taxon>
        <taxon>Fungi</taxon>
        <taxon>Dikarya</taxon>
        <taxon>Ascomycota</taxon>
        <taxon>Pezizomycotina</taxon>
        <taxon>Leotiomycetes</taxon>
        <taxon>Thelebolales</taxon>
        <taxon>Thelebolaceae</taxon>
        <taxon>Pseudogymnoascus</taxon>
    </lineage>
</organism>
<evidence type="ECO:0008006" key="4">
    <source>
        <dbReference type="Google" id="ProtNLM"/>
    </source>
</evidence>
<dbReference type="OrthoDB" id="3545748at2759"/>
<feature type="transmembrane region" description="Helical" evidence="1">
    <location>
        <begin position="62"/>
        <end position="86"/>
    </location>
</feature>
<keyword evidence="3" id="KW-1185">Reference proteome</keyword>
<evidence type="ECO:0000313" key="2">
    <source>
        <dbReference type="EMBL" id="OBT96979.1"/>
    </source>
</evidence>
<feature type="transmembrane region" description="Helical" evidence="1">
    <location>
        <begin position="21"/>
        <end position="42"/>
    </location>
</feature>
<dbReference type="AlphaFoldDB" id="A0A1B8GMB6"/>
<keyword evidence="1" id="KW-1133">Transmembrane helix</keyword>
<keyword evidence="1" id="KW-0812">Transmembrane</keyword>
<feature type="transmembrane region" description="Helical" evidence="1">
    <location>
        <begin position="128"/>
        <end position="150"/>
    </location>
</feature>
<accession>A0A1B8GMB6</accession>
<keyword evidence="1" id="KW-0472">Membrane</keyword>
<dbReference type="GeneID" id="28838907"/>
<dbReference type="RefSeq" id="XP_018130712.1">
    <property type="nucleotide sequence ID" value="XM_018274984.2"/>
</dbReference>
<reference evidence="2 3" key="1">
    <citation type="submission" date="2016-03" db="EMBL/GenBank/DDBJ databases">
        <title>Comparative genomics of Pseudogymnoascus destructans, the fungus causing white-nose syndrome of bats.</title>
        <authorList>
            <person name="Palmer J.M."/>
            <person name="Drees K.P."/>
            <person name="Foster J.T."/>
            <person name="Lindner D.L."/>
        </authorList>
    </citation>
    <scope>NUCLEOTIDE SEQUENCE [LARGE SCALE GENOMIC DNA]</scope>
    <source>
        <strain evidence="2 3">UAMH 10579</strain>
    </source>
</reference>
<reference evidence="3" key="2">
    <citation type="journal article" date="2018" name="Nat. Commun.">
        <title>Extreme sensitivity to ultraviolet light in the fungal pathogen causing white-nose syndrome of bats.</title>
        <authorList>
            <person name="Palmer J.M."/>
            <person name="Drees K.P."/>
            <person name="Foster J.T."/>
            <person name="Lindner D.L."/>
        </authorList>
    </citation>
    <scope>NUCLEOTIDE SEQUENCE [LARGE SCALE GENOMIC DNA]</scope>
    <source>
        <strain evidence="3">UAMH 10579</strain>
    </source>
</reference>